<sequence length="169" mass="19511">MGYFNKTQDECPICLQHKKLEITCKICTNTKICKKCNLDLCEKGLCGKCPVCRQPNWKKHNKSKIIPISKINILPQEDKVINVNTLENTNNCSLSNILLNFVICILHCLLIYSIGMFTLLIFTTNEDLENEFTLYWLSPIIGLVWLVLIWSPCCCGKHLSNIFCKKIYY</sequence>
<organism evidence="3">
    <name type="scientific">viral metagenome</name>
    <dbReference type="NCBI Taxonomy" id="1070528"/>
    <lineage>
        <taxon>unclassified sequences</taxon>
        <taxon>metagenomes</taxon>
        <taxon>organismal metagenomes</taxon>
    </lineage>
</organism>
<protein>
    <recommendedName>
        <fullName evidence="2">RING-type domain-containing protein</fullName>
    </recommendedName>
</protein>
<dbReference type="InterPro" id="IPR001841">
    <property type="entry name" value="Znf_RING"/>
</dbReference>
<feature type="domain" description="RING-type" evidence="2">
    <location>
        <begin position="11"/>
        <end position="53"/>
    </location>
</feature>
<evidence type="ECO:0000256" key="1">
    <source>
        <dbReference type="SAM" id="Phobius"/>
    </source>
</evidence>
<proteinExistence type="predicted"/>
<reference evidence="3" key="1">
    <citation type="journal article" date="2020" name="Nature">
        <title>Giant virus diversity and host interactions through global metagenomics.</title>
        <authorList>
            <person name="Schulz F."/>
            <person name="Roux S."/>
            <person name="Paez-Espino D."/>
            <person name="Jungbluth S."/>
            <person name="Walsh D.A."/>
            <person name="Denef V.J."/>
            <person name="McMahon K.D."/>
            <person name="Konstantinidis K.T."/>
            <person name="Eloe-Fadrosh E.A."/>
            <person name="Kyrpides N.C."/>
            <person name="Woyke T."/>
        </authorList>
    </citation>
    <scope>NUCLEOTIDE SEQUENCE</scope>
    <source>
        <strain evidence="3">GVMAG-M-3300025880-75</strain>
    </source>
</reference>
<evidence type="ECO:0000259" key="2">
    <source>
        <dbReference type="PROSITE" id="PS50089"/>
    </source>
</evidence>
<dbReference type="PROSITE" id="PS50089">
    <property type="entry name" value="ZF_RING_2"/>
    <property type="match status" value="1"/>
</dbReference>
<evidence type="ECO:0000313" key="3">
    <source>
        <dbReference type="EMBL" id="QHU02220.1"/>
    </source>
</evidence>
<feature type="transmembrane region" description="Helical" evidence="1">
    <location>
        <begin position="134"/>
        <end position="151"/>
    </location>
</feature>
<keyword evidence="1" id="KW-0472">Membrane</keyword>
<keyword evidence="1" id="KW-1133">Transmembrane helix</keyword>
<name>A0A6C0JBL1_9ZZZZ</name>
<dbReference type="AlphaFoldDB" id="A0A6C0JBL1"/>
<dbReference type="EMBL" id="MN740355">
    <property type="protein sequence ID" value="QHU02220.1"/>
    <property type="molecule type" value="Genomic_DNA"/>
</dbReference>
<feature type="transmembrane region" description="Helical" evidence="1">
    <location>
        <begin position="97"/>
        <end position="122"/>
    </location>
</feature>
<accession>A0A6C0JBL1</accession>
<keyword evidence="1" id="KW-0812">Transmembrane</keyword>